<gene>
    <name evidence="2" type="ORF">FOZ74_08965</name>
</gene>
<accession>A0A5B8RWW1</accession>
<dbReference type="Proteomes" id="UP000321199">
    <property type="component" value="Chromosome"/>
</dbReference>
<feature type="transmembrane region" description="Helical" evidence="1">
    <location>
        <begin position="187"/>
        <end position="208"/>
    </location>
</feature>
<keyword evidence="3" id="KW-1185">Reference proteome</keyword>
<dbReference type="OrthoDB" id="8820794at2"/>
<sequence length="252" mass="26458">MNPGPEQLPRPRPGLAACVELAWRWWLMAMLGLLLLVALLAGLQRAQAQGLREARLEIALQSLRERLQTNLALGFDLAGSHQAQAMLEDLLADDPTLVAAEVFDAGAISLFSTDRGAIGEQVPAEWLLASTGAQAGVATDAQAASLTAWRVVGEEDFTLGLPVHGPFGELAGQVCITSALAPPPSPWPVLAAALAAAFGLTLATLVLARLSLRALASARDEALMDQAATRLQRAEQRIAGALDGLAQAREPL</sequence>
<dbReference type="KEGG" id="cof:FOZ74_08965"/>
<evidence type="ECO:0000313" key="2">
    <source>
        <dbReference type="EMBL" id="QEA13152.1"/>
    </source>
</evidence>
<evidence type="ECO:0000313" key="3">
    <source>
        <dbReference type="Proteomes" id="UP000321199"/>
    </source>
</evidence>
<dbReference type="RefSeq" id="WP_146912744.1">
    <property type="nucleotide sequence ID" value="NZ_CP042344.1"/>
</dbReference>
<reference evidence="2 3" key="1">
    <citation type="submission" date="2019-07" db="EMBL/GenBank/DDBJ databases">
        <title>Complete genome sequence of Comamonas sp. NLF 7-7 isolated from livestock.</title>
        <authorList>
            <person name="Kim D.H."/>
            <person name="Kim J.G."/>
        </authorList>
    </citation>
    <scope>NUCLEOTIDE SEQUENCE [LARGE SCALE GENOMIC DNA]</scope>
    <source>
        <strain evidence="2 3">NLF 7-7</strain>
    </source>
</reference>
<name>A0A5B8RWW1_9BURK</name>
<protein>
    <submittedName>
        <fullName evidence="2">Uncharacterized protein</fullName>
    </submittedName>
</protein>
<keyword evidence="1" id="KW-0472">Membrane</keyword>
<proteinExistence type="predicted"/>
<dbReference type="AlphaFoldDB" id="A0A5B8RWW1"/>
<dbReference type="EMBL" id="CP042344">
    <property type="protein sequence ID" value="QEA13152.1"/>
    <property type="molecule type" value="Genomic_DNA"/>
</dbReference>
<keyword evidence="1" id="KW-1133">Transmembrane helix</keyword>
<evidence type="ECO:0000256" key="1">
    <source>
        <dbReference type="SAM" id="Phobius"/>
    </source>
</evidence>
<organism evidence="2 3">
    <name type="scientific">Comamonas flocculans</name>
    <dbReference type="NCBI Taxonomy" id="2597701"/>
    <lineage>
        <taxon>Bacteria</taxon>
        <taxon>Pseudomonadati</taxon>
        <taxon>Pseudomonadota</taxon>
        <taxon>Betaproteobacteria</taxon>
        <taxon>Burkholderiales</taxon>
        <taxon>Comamonadaceae</taxon>
        <taxon>Comamonas</taxon>
    </lineage>
</organism>
<keyword evidence="1" id="KW-0812">Transmembrane</keyword>